<evidence type="ECO:0000313" key="2">
    <source>
        <dbReference type="Proteomes" id="UP000823775"/>
    </source>
</evidence>
<evidence type="ECO:0000313" key="1">
    <source>
        <dbReference type="EMBL" id="MCE3050591.1"/>
    </source>
</evidence>
<sequence>GSRREWMARLVAVVSSPCFSFYIVLGSPRLGLGNLKFLKSGILPGHIRYSGCSVVITGPLQRSVPRCSESAA</sequence>
<dbReference type="EMBL" id="JACEIK010007723">
    <property type="protein sequence ID" value="MCE3050591.1"/>
    <property type="molecule type" value="Genomic_DNA"/>
</dbReference>
<proteinExistence type="predicted"/>
<accession>A0ABS8WKW8</accession>
<dbReference type="Proteomes" id="UP000823775">
    <property type="component" value="Unassembled WGS sequence"/>
</dbReference>
<keyword evidence="2" id="KW-1185">Reference proteome</keyword>
<name>A0ABS8WKW8_DATST</name>
<feature type="non-terminal residue" evidence="1">
    <location>
        <position position="72"/>
    </location>
</feature>
<protein>
    <submittedName>
        <fullName evidence="1">Uncharacterized protein</fullName>
    </submittedName>
</protein>
<reference evidence="1 2" key="1">
    <citation type="journal article" date="2021" name="BMC Genomics">
        <title>Datura genome reveals duplications of psychoactive alkaloid biosynthetic genes and high mutation rate following tissue culture.</title>
        <authorList>
            <person name="Rajewski A."/>
            <person name="Carter-House D."/>
            <person name="Stajich J."/>
            <person name="Litt A."/>
        </authorList>
    </citation>
    <scope>NUCLEOTIDE SEQUENCE [LARGE SCALE GENOMIC DNA]</scope>
    <source>
        <strain evidence="1">AR-01</strain>
    </source>
</reference>
<feature type="non-terminal residue" evidence="1">
    <location>
        <position position="1"/>
    </location>
</feature>
<organism evidence="1 2">
    <name type="scientific">Datura stramonium</name>
    <name type="common">Jimsonweed</name>
    <name type="synonym">Common thornapple</name>
    <dbReference type="NCBI Taxonomy" id="4076"/>
    <lineage>
        <taxon>Eukaryota</taxon>
        <taxon>Viridiplantae</taxon>
        <taxon>Streptophyta</taxon>
        <taxon>Embryophyta</taxon>
        <taxon>Tracheophyta</taxon>
        <taxon>Spermatophyta</taxon>
        <taxon>Magnoliopsida</taxon>
        <taxon>eudicotyledons</taxon>
        <taxon>Gunneridae</taxon>
        <taxon>Pentapetalae</taxon>
        <taxon>asterids</taxon>
        <taxon>lamiids</taxon>
        <taxon>Solanales</taxon>
        <taxon>Solanaceae</taxon>
        <taxon>Solanoideae</taxon>
        <taxon>Datureae</taxon>
        <taxon>Datura</taxon>
    </lineage>
</organism>
<gene>
    <name evidence="1" type="ORF">HAX54_047625</name>
</gene>
<comment type="caution">
    <text evidence="1">The sequence shown here is derived from an EMBL/GenBank/DDBJ whole genome shotgun (WGS) entry which is preliminary data.</text>
</comment>